<organism evidence="2 3">
    <name type="scientific">Flavobacterium branchiicola</name>
    <dbReference type="NCBI Taxonomy" id="1114875"/>
    <lineage>
        <taxon>Bacteria</taxon>
        <taxon>Pseudomonadati</taxon>
        <taxon>Bacteroidota</taxon>
        <taxon>Flavobacteriia</taxon>
        <taxon>Flavobacteriales</taxon>
        <taxon>Flavobacteriaceae</taxon>
        <taxon>Flavobacterium</taxon>
    </lineage>
</organism>
<evidence type="ECO:0000313" key="3">
    <source>
        <dbReference type="Proteomes" id="UP001595935"/>
    </source>
</evidence>
<gene>
    <name evidence="2" type="ORF">ACFO5S_02015</name>
</gene>
<feature type="transmembrane region" description="Helical" evidence="1">
    <location>
        <begin position="53"/>
        <end position="83"/>
    </location>
</feature>
<protein>
    <submittedName>
        <fullName evidence="2">Uncharacterized protein</fullName>
    </submittedName>
</protein>
<reference evidence="3" key="1">
    <citation type="journal article" date="2019" name="Int. J. Syst. Evol. Microbiol.">
        <title>The Global Catalogue of Microorganisms (GCM) 10K type strain sequencing project: providing services to taxonomists for standard genome sequencing and annotation.</title>
        <authorList>
            <consortium name="The Broad Institute Genomics Platform"/>
            <consortium name="The Broad Institute Genome Sequencing Center for Infectious Disease"/>
            <person name="Wu L."/>
            <person name="Ma J."/>
        </authorList>
    </citation>
    <scope>NUCLEOTIDE SEQUENCE [LARGE SCALE GENOMIC DNA]</scope>
    <source>
        <strain evidence="3">WYCCWR 13023</strain>
    </source>
</reference>
<keyword evidence="1" id="KW-1133">Transmembrane helix</keyword>
<feature type="transmembrane region" description="Helical" evidence="1">
    <location>
        <begin position="12"/>
        <end position="32"/>
    </location>
</feature>
<name>A0ABV9PBU0_9FLAO</name>
<accession>A0ABV9PBU0</accession>
<evidence type="ECO:0000313" key="2">
    <source>
        <dbReference type="EMBL" id="MFC4746203.1"/>
    </source>
</evidence>
<keyword evidence="3" id="KW-1185">Reference proteome</keyword>
<evidence type="ECO:0000256" key="1">
    <source>
        <dbReference type="SAM" id="Phobius"/>
    </source>
</evidence>
<comment type="caution">
    <text evidence="2">The sequence shown here is derived from an EMBL/GenBank/DDBJ whole genome shotgun (WGS) entry which is preliminary data.</text>
</comment>
<dbReference type="RefSeq" id="WP_213254676.1">
    <property type="nucleotide sequence ID" value="NZ_JAGYWA010000001.1"/>
</dbReference>
<proteinExistence type="predicted"/>
<dbReference type="Proteomes" id="UP001595935">
    <property type="component" value="Unassembled WGS sequence"/>
</dbReference>
<sequence>MIIALHGVPSQIIFSVLGGSIRVIVYLIWVHYSVYKTKYYNDEFKYFAVEKKLMLYIAFLLANLCVAFILFWLLTLIFAALIFV</sequence>
<keyword evidence="1" id="KW-0472">Membrane</keyword>
<keyword evidence="1" id="KW-0812">Transmembrane</keyword>
<dbReference type="EMBL" id="JBHSGV010000001">
    <property type="protein sequence ID" value="MFC4746203.1"/>
    <property type="molecule type" value="Genomic_DNA"/>
</dbReference>